<name>A0A6N7YMY9_9PSEU</name>
<dbReference type="InterPro" id="IPR050483">
    <property type="entry name" value="CoA-transferase_III_domain"/>
</dbReference>
<dbReference type="Pfam" id="PF02515">
    <property type="entry name" value="CoA_transf_3"/>
    <property type="match status" value="1"/>
</dbReference>
<dbReference type="RefSeq" id="WP_154756569.1">
    <property type="nucleotide sequence ID" value="NZ_WMBA01000011.1"/>
</dbReference>
<evidence type="ECO:0000256" key="1">
    <source>
        <dbReference type="ARBA" id="ARBA00022679"/>
    </source>
</evidence>
<comment type="caution">
    <text evidence="2">The sequence shown here is derived from an EMBL/GenBank/DDBJ whole genome shotgun (WGS) entry which is preliminary data.</text>
</comment>
<dbReference type="PANTHER" id="PTHR48207:SF3">
    <property type="entry name" value="SUCCINATE--HYDROXYMETHYLGLUTARATE COA-TRANSFERASE"/>
    <property type="match status" value="1"/>
</dbReference>
<dbReference type="AlphaFoldDB" id="A0A6N7YMY9"/>
<dbReference type="Gene3D" id="3.40.50.10540">
    <property type="entry name" value="Crotonobetainyl-coa:carnitine coa-transferase, domain 1"/>
    <property type="match status" value="1"/>
</dbReference>
<dbReference type="SUPFAM" id="SSF89796">
    <property type="entry name" value="CoA-transferase family III (CaiB/BaiF)"/>
    <property type="match status" value="1"/>
</dbReference>
<evidence type="ECO:0000313" key="2">
    <source>
        <dbReference type="EMBL" id="MTD54347.1"/>
    </source>
</evidence>
<dbReference type="InterPro" id="IPR044855">
    <property type="entry name" value="CoA-Trfase_III_dom3_sf"/>
</dbReference>
<dbReference type="InterPro" id="IPR003673">
    <property type="entry name" value="CoA-Trfase_fam_III"/>
</dbReference>
<dbReference type="Gene3D" id="3.30.1540.10">
    <property type="entry name" value="formyl-coa transferase, domain 3"/>
    <property type="match status" value="1"/>
</dbReference>
<sequence length="401" mass="42086">MTGGPLAGIRVLDLSRVLAGPYCTMVLADLGADVVKIERPGAGDDLRAWGPPYGPGGDSTYFQTVNRNKTGMAVDLKSPSGLELVRELARTSDVVVENFRVGMAEELGLGYEDLSAANPGLVYCSVSGFGRTGPLAQQPGYDVLMQAMGGLMSVTGERDGAPMRSGVAIVDICTGLYAAVGIVAALNGRTTTGRGQRVDLSLLESVLAIQPNLTAGYLIAGMVPQRLGNAHPNVTPYGVFPTSDGHIVLAVGNDGQWARLVRALDVTADAEGLDTSAVRMSRRDEVDKLVASWTSRSSTARLSALLAEHDIPQGPVMSVPEALEHPQVQALGTVATHPLGADASGRLVRSPIRLSDERTDTLAPPSLRRPTAERLRQLGLPGELIARLAESGGLEESPDHS</sequence>
<dbReference type="Proteomes" id="UP000440096">
    <property type="component" value="Unassembled WGS sequence"/>
</dbReference>
<dbReference type="InterPro" id="IPR023606">
    <property type="entry name" value="CoA-Trfase_III_dom_1_sf"/>
</dbReference>
<keyword evidence="1 2" id="KW-0808">Transferase</keyword>
<dbReference type="GO" id="GO:0008410">
    <property type="term" value="F:CoA-transferase activity"/>
    <property type="evidence" value="ECO:0007669"/>
    <property type="project" value="TreeGrafter"/>
</dbReference>
<reference evidence="2 3" key="1">
    <citation type="submission" date="2019-11" db="EMBL/GenBank/DDBJ databases">
        <title>Draft genome of Amycolatopsis RM579.</title>
        <authorList>
            <person name="Duangmal K."/>
            <person name="Mingma R."/>
        </authorList>
    </citation>
    <scope>NUCLEOTIDE SEQUENCE [LARGE SCALE GENOMIC DNA]</scope>
    <source>
        <strain evidence="2 3">RM579</strain>
    </source>
</reference>
<gene>
    <name evidence="2" type="ORF">GKO32_10220</name>
</gene>
<accession>A0A6N7YMY9</accession>
<keyword evidence="3" id="KW-1185">Reference proteome</keyword>
<dbReference type="OrthoDB" id="9797653at2"/>
<proteinExistence type="predicted"/>
<evidence type="ECO:0000313" key="3">
    <source>
        <dbReference type="Proteomes" id="UP000440096"/>
    </source>
</evidence>
<dbReference type="EMBL" id="WMBA01000011">
    <property type="protein sequence ID" value="MTD54347.1"/>
    <property type="molecule type" value="Genomic_DNA"/>
</dbReference>
<dbReference type="PANTHER" id="PTHR48207">
    <property type="entry name" value="SUCCINATE--HYDROXYMETHYLGLUTARATE COA-TRANSFERASE"/>
    <property type="match status" value="1"/>
</dbReference>
<organism evidence="2 3">
    <name type="scientific">Amycolatopsis pithecellobii</name>
    <dbReference type="NCBI Taxonomy" id="664692"/>
    <lineage>
        <taxon>Bacteria</taxon>
        <taxon>Bacillati</taxon>
        <taxon>Actinomycetota</taxon>
        <taxon>Actinomycetes</taxon>
        <taxon>Pseudonocardiales</taxon>
        <taxon>Pseudonocardiaceae</taxon>
        <taxon>Amycolatopsis</taxon>
    </lineage>
</organism>
<protein>
    <submittedName>
        <fullName evidence="2">CoA transferase</fullName>
    </submittedName>
</protein>